<dbReference type="AlphaFoldDB" id="A0A383AT51"/>
<feature type="domain" description="Rad50/SbcC-type AAA" evidence="1">
    <location>
        <begin position="7"/>
        <end position="113"/>
    </location>
</feature>
<reference evidence="2" key="1">
    <citation type="submission" date="2018-05" db="EMBL/GenBank/DDBJ databases">
        <authorList>
            <person name="Lanie J.A."/>
            <person name="Ng W.-L."/>
            <person name="Kazmierczak K.M."/>
            <person name="Andrzejewski T.M."/>
            <person name="Davidsen T.M."/>
            <person name="Wayne K.J."/>
            <person name="Tettelin H."/>
            <person name="Glass J.I."/>
            <person name="Rusch D."/>
            <person name="Podicherti R."/>
            <person name="Tsui H.-C.T."/>
            <person name="Winkler M.E."/>
        </authorList>
    </citation>
    <scope>NUCLEOTIDE SEQUENCE</scope>
</reference>
<proteinExistence type="inferred from homology"/>
<dbReference type="Pfam" id="PF13476">
    <property type="entry name" value="AAA_23"/>
    <property type="match status" value="1"/>
</dbReference>
<evidence type="ECO:0000313" key="2">
    <source>
        <dbReference type="EMBL" id="SVE10864.1"/>
    </source>
</evidence>
<organism evidence="2">
    <name type="scientific">marine metagenome</name>
    <dbReference type="NCBI Taxonomy" id="408172"/>
    <lineage>
        <taxon>unclassified sequences</taxon>
        <taxon>metagenomes</taxon>
        <taxon>ecological metagenomes</taxon>
    </lineage>
</organism>
<dbReference type="GO" id="GO:0000731">
    <property type="term" value="P:DNA synthesis involved in DNA repair"/>
    <property type="evidence" value="ECO:0007669"/>
    <property type="project" value="TreeGrafter"/>
</dbReference>
<dbReference type="PANTHER" id="PTHR32182:SF0">
    <property type="entry name" value="DNA REPLICATION AND REPAIR PROTEIN RECF"/>
    <property type="match status" value="1"/>
</dbReference>
<dbReference type="InterPro" id="IPR001238">
    <property type="entry name" value="DNA-binding_RecF"/>
</dbReference>
<dbReference type="InterPro" id="IPR038729">
    <property type="entry name" value="Rad50/SbcC_AAA"/>
</dbReference>
<dbReference type="GO" id="GO:0016887">
    <property type="term" value="F:ATP hydrolysis activity"/>
    <property type="evidence" value="ECO:0007669"/>
    <property type="project" value="InterPro"/>
</dbReference>
<dbReference type="GO" id="GO:0003697">
    <property type="term" value="F:single-stranded DNA binding"/>
    <property type="evidence" value="ECO:0007669"/>
    <property type="project" value="InterPro"/>
</dbReference>
<dbReference type="GO" id="GO:0006302">
    <property type="term" value="P:double-strand break repair"/>
    <property type="evidence" value="ECO:0007669"/>
    <property type="project" value="InterPro"/>
</dbReference>
<sequence>MSIHLLQLVSFRNHDIREFTFIQGLTVIWGENGSGKTAVLEAIHTLSFGKSFRTHKQREMIRDSDESLVIRGDFLSNKHPDNVAVEVKRSSGQKLKLNGNTLSGRKELIGRNNVVVLSPEEQSITKGAPAERRKFFDKMFSMSSHNYVD</sequence>
<dbReference type="InterPro" id="IPR027417">
    <property type="entry name" value="P-loop_NTPase"/>
</dbReference>
<name>A0A383AT51_9ZZZZ</name>
<protein>
    <recommendedName>
        <fullName evidence="1">Rad50/SbcC-type AAA domain-containing protein</fullName>
    </recommendedName>
</protein>
<dbReference type="HAMAP" id="MF_00365">
    <property type="entry name" value="RecF"/>
    <property type="match status" value="1"/>
</dbReference>
<evidence type="ECO:0000259" key="1">
    <source>
        <dbReference type="Pfam" id="PF13476"/>
    </source>
</evidence>
<dbReference type="Gene3D" id="3.40.50.300">
    <property type="entry name" value="P-loop containing nucleotide triphosphate hydrolases"/>
    <property type="match status" value="1"/>
</dbReference>
<dbReference type="SUPFAM" id="SSF52540">
    <property type="entry name" value="P-loop containing nucleoside triphosphate hydrolases"/>
    <property type="match status" value="1"/>
</dbReference>
<dbReference type="EMBL" id="UINC01194667">
    <property type="protein sequence ID" value="SVE10864.1"/>
    <property type="molecule type" value="Genomic_DNA"/>
</dbReference>
<gene>
    <name evidence="2" type="ORF">METZ01_LOCUS463718</name>
</gene>
<dbReference type="PANTHER" id="PTHR32182">
    <property type="entry name" value="DNA REPLICATION AND REPAIR PROTEIN RECF"/>
    <property type="match status" value="1"/>
</dbReference>
<dbReference type="GO" id="GO:0005524">
    <property type="term" value="F:ATP binding"/>
    <property type="evidence" value="ECO:0007669"/>
    <property type="project" value="InterPro"/>
</dbReference>
<feature type="non-terminal residue" evidence="2">
    <location>
        <position position="149"/>
    </location>
</feature>
<accession>A0A383AT51</accession>